<accession>C9R830</accession>
<evidence type="ECO:0000256" key="1">
    <source>
        <dbReference type="SAM" id="Phobius"/>
    </source>
</evidence>
<proteinExistence type="predicted"/>
<evidence type="ECO:0000313" key="4">
    <source>
        <dbReference type="EMBL" id="ACX52459.1"/>
    </source>
</evidence>
<dbReference type="FunFam" id="3.30.70.270:FF:000001">
    <property type="entry name" value="Diguanylate cyclase domain protein"/>
    <property type="match status" value="1"/>
</dbReference>
<feature type="domain" description="GGDEF" evidence="3">
    <location>
        <begin position="78"/>
        <end position="210"/>
    </location>
</feature>
<dbReference type="CDD" id="cd01948">
    <property type="entry name" value="EAL"/>
    <property type="match status" value="1"/>
</dbReference>
<dbReference type="InterPro" id="IPR050706">
    <property type="entry name" value="Cyclic-di-GMP_PDE-like"/>
</dbReference>
<dbReference type="RefSeq" id="WP_015739336.1">
    <property type="nucleotide sequence ID" value="NC_013385.1"/>
</dbReference>
<reference evidence="4 5" key="1">
    <citation type="submission" date="2009-10" db="EMBL/GenBank/DDBJ databases">
        <title>Complete sequence of chromosome of Ammonifex degensii KC4.</title>
        <authorList>
            <consortium name="US DOE Joint Genome Institute"/>
            <person name="Kerfeld C."/>
            <person name="Goodner B."/>
            <person name="Huber H."/>
            <person name="Stetter K."/>
            <person name="Lucas S."/>
            <person name="Copeland A."/>
            <person name="Lapidus A."/>
            <person name="Glavina del Rio T."/>
            <person name="Dalin E."/>
            <person name="Tice H."/>
            <person name="Bruce D."/>
            <person name="Goodwin L."/>
            <person name="Pitluck S."/>
            <person name="Saunders E."/>
            <person name="Brettin T."/>
            <person name="Detter J.C."/>
            <person name="Han C."/>
            <person name="Larimer F."/>
            <person name="Land M."/>
            <person name="Hauser L."/>
            <person name="Kyrpides N."/>
            <person name="Ovchinnikova G."/>
            <person name="Richardson P."/>
        </authorList>
    </citation>
    <scope>NUCLEOTIDE SEQUENCE [LARGE SCALE GENOMIC DNA]</scope>
    <source>
        <strain evidence="5">DSM 10501 / KC4</strain>
    </source>
</reference>
<feature type="transmembrane region" description="Helical" evidence="1">
    <location>
        <begin position="20"/>
        <end position="40"/>
    </location>
</feature>
<dbReference type="PROSITE" id="PS50883">
    <property type="entry name" value="EAL"/>
    <property type="match status" value="1"/>
</dbReference>
<dbReference type="Gene3D" id="3.20.20.450">
    <property type="entry name" value="EAL domain"/>
    <property type="match status" value="1"/>
</dbReference>
<dbReference type="NCBIfam" id="TIGR00254">
    <property type="entry name" value="GGDEF"/>
    <property type="match status" value="1"/>
</dbReference>
<evidence type="ECO:0000259" key="2">
    <source>
        <dbReference type="PROSITE" id="PS50883"/>
    </source>
</evidence>
<dbReference type="EMBL" id="CP001785">
    <property type="protein sequence ID" value="ACX52459.1"/>
    <property type="molecule type" value="Genomic_DNA"/>
</dbReference>
<gene>
    <name evidence="4" type="ordered locus">Adeg_1356</name>
</gene>
<dbReference type="Pfam" id="PF00990">
    <property type="entry name" value="GGDEF"/>
    <property type="match status" value="1"/>
</dbReference>
<dbReference type="STRING" id="429009.Adeg_1356"/>
<dbReference type="SUPFAM" id="SSF55073">
    <property type="entry name" value="Nucleotide cyclase"/>
    <property type="match status" value="1"/>
</dbReference>
<keyword evidence="1" id="KW-0812">Transmembrane</keyword>
<dbReference type="InterPro" id="IPR029787">
    <property type="entry name" value="Nucleotide_cyclase"/>
</dbReference>
<dbReference type="SMART" id="SM00052">
    <property type="entry name" value="EAL"/>
    <property type="match status" value="1"/>
</dbReference>
<evidence type="ECO:0000259" key="3">
    <source>
        <dbReference type="PROSITE" id="PS50887"/>
    </source>
</evidence>
<sequence>MLGTFPAAFFFEEGGSYLTLAVAGSLFFLAGVLFGTYGLARYRSLRFLATHDFLTGLPNRYLLEARLKKALARARRGHQGALLFLDLDNFKLVNDTLGHGAGDRALRFVVELLRRNLRKGDLLARVGGDEFAVLLEGVELEEARAVAERLRQVVDETPVVIDGHTFNLGLSIGITPLDGKMDVQKALGRADAALYAAKERGGNACVVVGPGEDPAAASSAASYWLGQIKSALRKEGFVLLFQPVVSVGDARIIYYEALLRMRAEDGSLIPPGSFIPVAERFGLMPQIDCWVVRTAVKVLRGNPDLKLFVNLSGASVGDEKVLECITRAVAESGINPRQLGFEITETAVAKDFERARGWLAELRNLGCRFALDDFGTGYSSFSLFGLLAEDFLDYLKIAGPFVREAVKKPSFKSVVQAMTTVAAAFGKETVAEWVEDEAAFTLVKEVGVDHVQGFYLGEPQPGVRGGGTA</sequence>
<dbReference type="Proteomes" id="UP000002620">
    <property type="component" value="Chromosome"/>
</dbReference>
<dbReference type="eggNOG" id="COG5001">
    <property type="taxonomic scope" value="Bacteria"/>
</dbReference>
<dbReference type="AlphaFoldDB" id="C9R830"/>
<dbReference type="InterPro" id="IPR035919">
    <property type="entry name" value="EAL_sf"/>
</dbReference>
<keyword evidence="5" id="KW-1185">Reference proteome</keyword>
<dbReference type="CDD" id="cd01949">
    <property type="entry name" value="GGDEF"/>
    <property type="match status" value="1"/>
</dbReference>
<dbReference type="PROSITE" id="PS50887">
    <property type="entry name" value="GGDEF"/>
    <property type="match status" value="1"/>
</dbReference>
<keyword evidence="1" id="KW-0472">Membrane</keyword>
<dbReference type="Gene3D" id="3.30.70.270">
    <property type="match status" value="1"/>
</dbReference>
<dbReference type="InterPro" id="IPR000160">
    <property type="entry name" value="GGDEF_dom"/>
</dbReference>
<organism evidence="4 5">
    <name type="scientific">Ammonifex degensii (strain DSM 10501 / KC4)</name>
    <dbReference type="NCBI Taxonomy" id="429009"/>
    <lineage>
        <taxon>Bacteria</taxon>
        <taxon>Bacillati</taxon>
        <taxon>Bacillota</taxon>
        <taxon>Clostridia</taxon>
        <taxon>Thermoanaerobacterales</taxon>
        <taxon>Thermoanaerobacteraceae</taxon>
        <taxon>Ammonifex</taxon>
    </lineage>
</organism>
<dbReference type="GO" id="GO:0071111">
    <property type="term" value="F:cyclic-guanylate-specific phosphodiesterase activity"/>
    <property type="evidence" value="ECO:0007669"/>
    <property type="project" value="InterPro"/>
</dbReference>
<evidence type="ECO:0000313" key="5">
    <source>
        <dbReference type="Proteomes" id="UP000002620"/>
    </source>
</evidence>
<protein>
    <submittedName>
        <fullName evidence="4">Diguanylate cyclase/phosphodiesterase</fullName>
    </submittedName>
</protein>
<dbReference type="OrthoDB" id="9813903at2"/>
<dbReference type="InterPro" id="IPR001633">
    <property type="entry name" value="EAL_dom"/>
</dbReference>
<dbReference type="Pfam" id="PF00563">
    <property type="entry name" value="EAL"/>
    <property type="match status" value="1"/>
</dbReference>
<dbReference type="PANTHER" id="PTHR33121:SF23">
    <property type="entry name" value="CYCLIC DI-GMP PHOSPHODIESTERASE PDEB"/>
    <property type="match status" value="1"/>
</dbReference>
<dbReference type="KEGG" id="adg:Adeg_1356"/>
<dbReference type="HOGENOM" id="CLU_000445_70_50_9"/>
<name>C9R830_AMMDK</name>
<dbReference type="SUPFAM" id="SSF141868">
    <property type="entry name" value="EAL domain-like"/>
    <property type="match status" value="1"/>
</dbReference>
<keyword evidence="1" id="KW-1133">Transmembrane helix</keyword>
<dbReference type="InterPro" id="IPR043128">
    <property type="entry name" value="Rev_trsase/Diguanyl_cyclase"/>
</dbReference>
<dbReference type="SMART" id="SM00267">
    <property type="entry name" value="GGDEF"/>
    <property type="match status" value="1"/>
</dbReference>
<dbReference type="PANTHER" id="PTHR33121">
    <property type="entry name" value="CYCLIC DI-GMP PHOSPHODIESTERASE PDEF"/>
    <property type="match status" value="1"/>
</dbReference>
<feature type="domain" description="EAL" evidence="2">
    <location>
        <begin position="221"/>
        <end position="469"/>
    </location>
</feature>